<dbReference type="AlphaFoldDB" id="A0A9Q5NA24"/>
<keyword evidence="2" id="KW-0732">Signal</keyword>
<comment type="caution">
    <text evidence="3">The sequence shown here is derived from an EMBL/GenBank/DDBJ whole genome shotgun (WGS) entry which is preliminary data.</text>
</comment>
<accession>A0A9Q5NA24</accession>
<reference evidence="3" key="1">
    <citation type="submission" date="2016-06" db="EMBL/GenBank/DDBJ databases">
        <title>Draft Genome sequence of the fungus Inonotus baumii.</title>
        <authorList>
            <person name="Zhu H."/>
            <person name="Lin W."/>
        </authorList>
    </citation>
    <scope>NUCLEOTIDE SEQUENCE</scope>
    <source>
        <strain evidence="3">821</strain>
    </source>
</reference>
<feature type="transmembrane region" description="Helical" evidence="1">
    <location>
        <begin position="200"/>
        <end position="227"/>
    </location>
</feature>
<evidence type="ECO:0008006" key="5">
    <source>
        <dbReference type="Google" id="ProtNLM"/>
    </source>
</evidence>
<evidence type="ECO:0000313" key="3">
    <source>
        <dbReference type="EMBL" id="OCB92205.1"/>
    </source>
</evidence>
<keyword evidence="1" id="KW-1133">Transmembrane helix</keyword>
<feature type="chain" id="PRO_5040244437" description="Transmembrane protein" evidence="2">
    <location>
        <begin position="24"/>
        <end position="230"/>
    </location>
</feature>
<sequence>MRVFSILILAAVAVVSFVPSAFAAPLVDAKAGAVAGAKVNTPIANANAGAVAGAKVHARLVGADVKAKAIAGVYARDDDKCTSVLTDLKVNLGVQIDLLNGLTKDTATKDNIQPILSKCVSIIADATVQIKALVGTGIVCDVQACASLLANILIALCGALAFVLGIVADVQVLLDIIVSVALGDCLCGLISAVISVVDGLLVALVPLVLSVVGTLVSLGLTVVGQLLTIC</sequence>
<keyword evidence="4" id="KW-1185">Reference proteome</keyword>
<feature type="transmembrane region" description="Helical" evidence="1">
    <location>
        <begin position="172"/>
        <end position="194"/>
    </location>
</feature>
<name>A0A9Q5NA24_SANBA</name>
<keyword evidence="1" id="KW-0472">Membrane</keyword>
<evidence type="ECO:0000256" key="2">
    <source>
        <dbReference type="SAM" id="SignalP"/>
    </source>
</evidence>
<feature type="signal peptide" evidence="2">
    <location>
        <begin position="1"/>
        <end position="23"/>
    </location>
</feature>
<proteinExistence type="predicted"/>
<keyword evidence="1" id="KW-0812">Transmembrane</keyword>
<dbReference type="EMBL" id="LNZH02000017">
    <property type="protein sequence ID" value="OCB92205.1"/>
    <property type="molecule type" value="Genomic_DNA"/>
</dbReference>
<gene>
    <name evidence="3" type="ORF">A7U60_g401</name>
</gene>
<dbReference type="Proteomes" id="UP000757232">
    <property type="component" value="Unassembled WGS sequence"/>
</dbReference>
<feature type="transmembrane region" description="Helical" evidence="1">
    <location>
        <begin position="148"/>
        <end position="167"/>
    </location>
</feature>
<evidence type="ECO:0000256" key="1">
    <source>
        <dbReference type="SAM" id="Phobius"/>
    </source>
</evidence>
<evidence type="ECO:0000313" key="4">
    <source>
        <dbReference type="Proteomes" id="UP000757232"/>
    </source>
</evidence>
<protein>
    <recommendedName>
        <fullName evidence="5">Transmembrane protein</fullName>
    </recommendedName>
</protein>
<organism evidence="3 4">
    <name type="scientific">Sanghuangporus baumii</name>
    <name type="common">Phellinus baumii</name>
    <dbReference type="NCBI Taxonomy" id="108892"/>
    <lineage>
        <taxon>Eukaryota</taxon>
        <taxon>Fungi</taxon>
        <taxon>Dikarya</taxon>
        <taxon>Basidiomycota</taxon>
        <taxon>Agaricomycotina</taxon>
        <taxon>Agaricomycetes</taxon>
        <taxon>Hymenochaetales</taxon>
        <taxon>Hymenochaetaceae</taxon>
        <taxon>Sanghuangporus</taxon>
    </lineage>
</organism>
<dbReference type="OrthoDB" id="3265564at2759"/>